<organism evidence="2 3">
    <name type="scientific">Persicimonas caeni</name>
    <dbReference type="NCBI Taxonomy" id="2292766"/>
    <lineage>
        <taxon>Bacteria</taxon>
        <taxon>Deltaproteobacteria</taxon>
        <taxon>Bradymonadales</taxon>
        <taxon>Bradymonadaceae</taxon>
        <taxon>Persicimonas</taxon>
    </lineage>
</organism>
<dbReference type="SUPFAM" id="SSF56219">
    <property type="entry name" value="DNase I-like"/>
    <property type="match status" value="1"/>
</dbReference>
<dbReference type="InterPro" id="IPR036691">
    <property type="entry name" value="Endo/exonu/phosph_ase_sf"/>
</dbReference>
<dbReference type="EMBL" id="CP041186">
    <property type="protein sequence ID" value="QDG54784.1"/>
    <property type="molecule type" value="Genomic_DNA"/>
</dbReference>
<dbReference type="GO" id="GO:0016020">
    <property type="term" value="C:membrane"/>
    <property type="evidence" value="ECO:0007669"/>
    <property type="project" value="GOC"/>
</dbReference>
<dbReference type="GO" id="GO:0006506">
    <property type="term" value="P:GPI anchor biosynthetic process"/>
    <property type="evidence" value="ECO:0007669"/>
    <property type="project" value="TreeGrafter"/>
</dbReference>
<proteinExistence type="predicted"/>
<evidence type="ECO:0000313" key="2">
    <source>
        <dbReference type="EMBL" id="QDG54784.1"/>
    </source>
</evidence>
<dbReference type="Proteomes" id="UP000315995">
    <property type="component" value="Chromosome"/>
</dbReference>
<dbReference type="InterPro" id="IPR051916">
    <property type="entry name" value="GPI-anchor_lipid_remodeler"/>
</dbReference>
<reference evidence="2 3" key="1">
    <citation type="submission" date="2019-06" db="EMBL/GenBank/DDBJ databases">
        <title>Persicimonas caeni gen. nov., sp. nov., a predatory bacterium isolated from solar saltern.</title>
        <authorList>
            <person name="Wang S."/>
        </authorList>
    </citation>
    <scope>NUCLEOTIDE SEQUENCE [LARGE SCALE GENOMIC DNA]</scope>
    <source>
        <strain evidence="2 3">YN101</strain>
    </source>
</reference>
<accession>A0A5B8YDR1</accession>
<keyword evidence="3" id="KW-1185">Reference proteome</keyword>
<dbReference type="Gene3D" id="3.60.10.10">
    <property type="entry name" value="Endonuclease/exonuclease/phosphatase"/>
    <property type="match status" value="1"/>
</dbReference>
<dbReference type="Pfam" id="PF03372">
    <property type="entry name" value="Exo_endo_phos"/>
    <property type="match status" value="1"/>
</dbReference>
<dbReference type="PANTHER" id="PTHR14859">
    <property type="entry name" value="CALCOFLUOR WHITE HYPERSENSITIVE PROTEIN PRECURSOR"/>
    <property type="match status" value="1"/>
</dbReference>
<dbReference type="InterPro" id="IPR005135">
    <property type="entry name" value="Endo/exonuclease/phosphatase"/>
</dbReference>
<dbReference type="AlphaFoldDB" id="A0A4Y6Q2H7"/>
<name>A0A4Y6Q2H7_PERCE</name>
<dbReference type="PANTHER" id="PTHR14859:SF15">
    <property type="entry name" value="ENDONUCLEASE_EXONUCLEASE_PHOSPHATASE DOMAIN-CONTAINING PROTEIN"/>
    <property type="match status" value="1"/>
</dbReference>
<sequence length="230" mass="25600">MKVMTYNIRLGIQQGVEAIARVIREQRPDIVALQEVGRGWRMGPEGDTAAELCTQCDLPHHVYVTTIDDDGQHYGHAILSRWPLQNPEIVRFTQNIDEPRAALITRVDADGQPLRIISTHLSHRDPERAVHGTELVELVGKVTSEDCPTLLMGDLNEEDDADFIHALKDRMADAGDLVEGKTYPNPAPMVRIDYLMAHGGRFEGAQILDEREASDHRPLVASLILSSPDS</sequence>
<dbReference type="OrthoDB" id="9813425at2"/>
<gene>
    <name evidence="2" type="ORF">FIV42_29770</name>
</gene>
<evidence type="ECO:0000313" key="3">
    <source>
        <dbReference type="Proteomes" id="UP000315995"/>
    </source>
</evidence>
<feature type="domain" description="Endonuclease/exonuclease/phosphatase" evidence="1">
    <location>
        <begin position="4"/>
        <end position="216"/>
    </location>
</feature>
<protein>
    <recommendedName>
        <fullName evidence="1">Endonuclease/exonuclease/phosphatase domain-containing protein</fullName>
    </recommendedName>
</protein>
<accession>A0A4Y6Q2H7</accession>
<dbReference type="GO" id="GO:0003824">
    <property type="term" value="F:catalytic activity"/>
    <property type="evidence" value="ECO:0007669"/>
    <property type="project" value="InterPro"/>
</dbReference>
<evidence type="ECO:0000259" key="1">
    <source>
        <dbReference type="Pfam" id="PF03372"/>
    </source>
</evidence>